<dbReference type="AlphaFoldDB" id="A0A1L9C306"/>
<evidence type="ECO:0000313" key="2">
    <source>
        <dbReference type="Proteomes" id="UP000185713"/>
    </source>
</evidence>
<dbReference type="Proteomes" id="UP000185713">
    <property type="component" value="Unassembled WGS sequence"/>
</dbReference>
<proteinExistence type="predicted"/>
<sequence>MYLTVASENVCRMGQHKPFSSAGYVHPINICD</sequence>
<evidence type="ECO:0000313" key="1">
    <source>
        <dbReference type="EMBL" id="OJH48867.1"/>
    </source>
</evidence>
<organism evidence="1 2">
    <name type="scientific">Methanohalophilus portucalensis FDF-1</name>
    <dbReference type="NCBI Taxonomy" id="523843"/>
    <lineage>
        <taxon>Archaea</taxon>
        <taxon>Methanobacteriati</taxon>
        <taxon>Methanobacteriota</taxon>
        <taxon>Stenosarchaea group</taxon>
        <taxon>Methanomicrobia</taxon>
        <taxon>Methanosarcinales</taxon>
        <taxon>Methanosarcinaceae</taxon>
        <taxon>Methanohalophilus</taxon>
    </lineage>
</organism>
<accession>A0A1L9C306</accession>
<name>A0A1L9C306_9EURY</name>
<protein>
    <submittedName>
        <fullName evidence="1">Uncharacterized protein</fullName>
    </submittedName>
</protein>
<reference evidence="1 2" key="1">
    <citation type="submission" date="2014-12" db="EMBL/GenBank/DDBJ databases">
        <title>The genome sequence of Methanohalophilus portucalensis strain FDF1.</title>
        <authorList>
            <person name="Lai M.-C."/>
            <person name="Lai S.-J."/>
        </authorList>
    </citation>
    <scope>NUCLEOTIDE SEQUENCE [LARGE SCALE GENOMIC DNA]</scope>
    <source>
        <strain evidence="1 2">FDF-1</strain>
    </source>
</reference>
<comment type="caution">
    <text evidence="1">The sequence shown here is derived from an EMBL/GenBank/DDBJ whole genome shotgun (WGS) entry which is preliminary data.</text>
</comment>
<gene>
    <name evidence="1" type="ORF">MPF_1367</name>
</gene>
<dbReference type="EMBL" id="JWTK01000004">
    <property type="protein sequence ID" value="OJH48867.1"/>
    <property type="molecule type" value="Genomic_DNA"/>
</dbReference>